<reference evidence="3" key="1">
    <citation type="journal article" date="2020" name="G3 (Bethesda)">
        <title>High-Quality Assemblies for Three Invasive Social Wasps from the &lt;i&gt;Vespula&lt;/i&gt; Genus.</title>
        <authorList>
            <person name="Harrop T.W.R."/>
            <person name="Guhlin J."/>
            <person name="McLaughlin G.M."/>
            <person name="Permina E."/>
            <person name="Stockwell P."/>
            <person name="Gilligan J."/>
            <person name="Le Lec M.F."/>
            <person name="Gruber M.A.M."/>
            <person name="Quinn O."/>
            <person name="Lovegrove M."/>
            <person name="Duncan E.J."/>
            <person name="Remnant E.J."/>
            <person name="Van Eeckhoven J."/>
            <person name="Graham B."/>
            <person name="Knapp R.A."/>
            <person name="Langford K.W."/>
            <person name="Kronenberg Z."/>
            <person name="Press M.O."/>
            <person name="Eacker S.M."/>
            <person name="Wilson-Rankin E.E."/>
            <person name="Purcell J."/>
            <person name="Lester P.J."/>
            <person name="Dearden P.K."/>
        </authorList>
    </citation>
    <scope>NUCLEOTIDE SEQUENCE</scope>
    <source>
        <strain evidence="3">Linc-1</strain>
    </source>
</reference>
<name>A0A834JWB6_VESGE</name>
<keyword evidence="2" id="KW-0472">Membrane</keyword>
<comment type="caution">
    <text evidence="3">The sequence shown here is derived from an EMBL/GenBank/DDBJ whole genome shotgun (WGS) entry which is preliminary data.</text>
</comment>
<proteinExistence type="predicted"/>
<evidence type="ECO:0000256" key="1">
    <source>
        <dbReference type="SAM" id="MobiDB-lite"/>
    </source>
</evidence>
<feature type="region of interest" description="Disordered" evidence="1">
    <location>
        <begin position="164"/>
        <end position="186"/>
    </location>
</feature>
<evidence type="ECO:0000313" key="3">
    <source>
        <dbReference type="EMBL" id="KAF7395919.1"/>
    </source>
</evidence>
<feature type="transmembrane region" description="Helical" evidence="2">
    <location>
        <begin position="123"/>
        <end position="141"/>
    </location>
</feature>
<protein>
    <submittedName>
        <fullName evidence="3">Uncharacterized protein</fullName>
    </submittedName>
</protein>
<evidence type="ECO:0000313" key="4">
    <source>
        <dbReference type="Proteomes" id="UP000617340"/>
    </source>
</evidence>
<dbReference type="EMBL" id="JACSDZ010000009">
    <property type="protein sequence ID" value="KAF7395919.1"/>
    <property type="molecule type" value="Genomic_DNA"/>
</dbReference>
<sequence>MRSSGSLAFSMSTSVVVVTWIEDAEELSSLMSVWSTSTGRNSVFGGENGAGLPSSHLPIHVNVGHLHTRTANEHCFHKRFYDFQVGPEICCFSYGKHKITVRTMNVLASQGVVPGPLPVQPSTNFFMTCLFFAFIVLMYIIRPRSLRRASLRSNVVKNRDDISVSGSVSINKGPSDDPPTPPPTGN</sequence>
<organism evidence="3 4">
    <name type="scientific">Vespula germanica</name>
    <name type="common">German yellow jacket</name>
    <name type="synonym">Paravespula germanica</name>
    <dbReference type="NCBI Taxonomy" id="30212"/>
    <lineage>
        <taxon>Eukaryota</taxon>
        <taxon>Metazoa</taxon>
        <taxon>Ecdysozoa</taxon>
        <taxon>Arthropoda</taxon>
        <taxon>Hexapoda</taxon>
        <taxon>Insecta</taxon>
        <taxon>Pterygota</taxon>
        <taxon>Neoptera</taxon>
        <taxon>Endopterygota</taxon>
        <taxon>Hymenoptera</taxon>
        <taxon>Apocrita</taxon>
        <taxon>Aculeata</taxon>
        <taxon>Vespoidea</taxon>
        <taxon>Vespidae</taxon>
        <taxon>Vespinae</taxon>
        <taxon>Vespula</taxon>
    </lineage>
</organism>
<keyword evidence="4" id="KW-1185">Reference proteome</keyword>
<keyword evidence="2" id="KW-1133">Transmembrane helix</keyword>
<gene>
    <name evidence="3" type="ORF">HZH68_009969</name>
</gene>
<accession>A0A834JWB6</accession>
<dbReference type="Proteomes" id="UP000617340">
    <property type="component" value="Unassembled WGS sequence"/>
</dbReference>
<dbReference type="AlphaFoldDB" id="A0A834JWB6"/>
<feature type="compositionally biased region" description="Pro residues" evidence="1">
    <location>
        <begin position="176"/>
        <end position="186"/>
    </location>
</feature>
<evidence type="ECO:0000256" key="2">
    <source>
        <dbReference type="SAM" id="Phobius"/>
    </source>
</evidence>
<keyword evidence="2" id="KW-0812">Transmembrane</keyword>